<dbReference type="EMBL" id="DUJR01000018">
    <property type="protein sequence ID" value="HII59632.1"/>
    <property type="molecule type" value="Genomic_DNA"/>
</dbReference>
<reference evidence="10" key="1">
    <citation type="journal article" date="2020" name="bioRxiv">
        <title>A rank-normalized archaeal taxonomy based on genome phylogeny resolves widespread incomplete and uneven classifications.</title>
        <authorList>
            <person name="Rinke C."/>
            <person name="Chuvochina M."/>
            <person name="Mussig A.J."/>
            <person name="Chaumeil P.-A."/>
            <person name="Waite D.W."/>
            <person name="Whitman W.B."/>
            <person name="Parks D.H."/>
            <person name="Hugenholtz P."/>
        </authorList>
    </citation>
    <scope>NUCLEOTIDE SEQUENCE</scope>
    <source>
        <strain evidence="10">UBA8849</strain>
    </source>
</reference>
<dbReference type="InterPro" id="IPR029063">
    <property type="entry name" value="SAM-dependent_MTases_sf"/>
</dbReference>
<dbReference type="SUPFAM" id="SSF53335">
    <property type="entry name" value="S-adenosyl-L-methionine-dependent methyltransferases"/>
    <property type="match status" value="1"/>
</dbReference>
<dbReference type="Proteomes" id="UP000645676">
    <property type="component" value="Unassembled WGS sequence"/>
</dbReference>
<accession>A0A832WI01</accession>
<dbReference type="AlphaFoldDB" id="A0A832WI01"/>
<dbReference type="InterPro" id="IPR003356">
    <property type="entry name" value="DNA_methylase_A-5"/>
</dbReference>
<evidence type="ECO:0000256" key="7">
    <source>
        <dbReference type="SAM" id="Coils"/>
    </source>
</evidence>
<evidence type="ECO:0000256" key="3">
    <source>
        <dbReference type="ARBA" id="ARBA00022679"/>
    </source>
</evidence>
<evidence type="ECO:0000259" key="9">
    <source>
        <dbReference type="Pfam" id="PF12161"/>
    </source>
</evidence>
<dbReference type="GO" id="GO:0009007">
    <property type="term" value="F:site-specific DNA-methyltransferase (adenine-specific) activity"/>
    <property type="evidence" value="ECO:0007669"/>
    <property type="project" value="UniProtKB-EC"/>
</dbReference>
<dbReference type="InterPro" id="IPR022749">
    <property type="entry name" value="D12N6_MeTrfase_N"/>
</dbReference>
<evidence type="ECO:0000313" key="11">
    <source>
        <dbReference type="Proteomes" id="UP000645676"/>
    </source>
</evidence>
<proteinExistence type="predicted"/>
<dbReference type="InterPro" id="IPR038333">
    <property type="entry name" value="T1MK-like_N_sf"/>
</dbReference>
<dbReference type="PRINTS" id="PR00507">
    <property type="entry name" value="N12N6MTFRASE"/>
</dbReference>
<feature type="domain" description="DNA methylase adenine-specific" evidence="8">
    <location>
        <begin position="228"/>
        <end position="539"/>
    </location>
</feature>
<evidence type="ECO:0000256" key="4">
    <source>
        <dbReference type="ARBA" id="ARBA00022691"/>
    </source>
</evidence>
<dbReference type="GO" id="GO:0009307">
    <property type="term" value="P:DNA restriction-modification system"/>
    <property type="evidence" value="ECO:0007669"/>
    <property type="project" value="UniProtKB-KW"/>
</dbReference>
<dbReference type="GO" id="GO:0003677">
    <property type="term" value="F:DNA binding"/>
    <property type="evidence" value="ECO:0007669"/>
    <property type="project" value="InterPro"/>
</dbReference>
<dbReference type="GO" id="GO:0008170">
    <property type="term" value="F:N-methyltransferase activity"/>
    <property type="evidence" value="ECO:0007669"/>
    <property type="project" value="InterPro"/>
</dbReference>
<dbReference type="InterPro" id="IPR051537">
    <property type="entry name" value="DNA_Adenine_Mtase"/>
</dbReference>
<dbReference type="Pfam" id="PF02384">
    <property type="entry name" value="N6_Mtase"/>
    <property type="match status" value="1"/>
</dbReference>
<keyword evidence="3 10" id="KW-0808">Transferase</keyword>
<organism evidence="10 11">
    <name type="scientific">Methanocaldococcus jannaschii</name>
    <dbReference type="NCBI Taxonomy" id="2190"/>
    <lineage>
        <taxon>Archaea</taxon>
        <taxon>Methanobacteriati</taxon>
        <taxon>Methanobacteriota</taxon>
        <taxon>Methanomada group</taxon>
        <taxon>Methanococci</taxon>
        <taxon>Methanococcales</taxon>
        <taxon>Methanocaldococcaceae</taxon>
        <taxon>Methanocaldococcus</taxon>
    </lineage>
</organism>
<evidence type="ECO:0000256" key="6">
    <source>
        <dbReference type="ARBA" id="ARBA00047942"/>
    </source>
</evidence>
<evidence type="ECO:0000259" key="8">
    <source>
        <dbReference type="Pfam" id="PF02384"/>
    </source>
</evidence>
<dbReference type="Pfam" id="PF12161">
    <property type="entry name" value="HsdM_N"/>
    <property type="match status" value="1"/>
</dbReference>
<keyword evidence="2 10" id="KW-0489">Methyltransferase</keyword>
<comment type="catalytic activity">
    <reaction evidence="6">
        <text>a 2'-deoxyadenosine in DNA + S-adenosyl-L-methionine = an N(6)-methyl-2'-deoxyadenosine in DNA + S-adenosyl-L-homocysteine + H(+)</text>
        <dbReference type="Rhea" id="RHEA:15197"/>
        <dbReference type="Rhea" id="RHEA-COMP:12418"/>
        <dbReference type="Rhea" id="RHEA-COMP:12419"/>
        <dbReference type="ChEBI" id="CHEBI:15378"/>
        <dbReference type="ChEBI" id="CHEBI:57856"/>
        <dbReference type="ChEBI" id="CHEBI:59789"/>
        <dbReference type="ChEBI" id="CHEBI:90615"/>
        <dbReference type="ChEBI" id="CHEBI:90616"/>
        <dbReference type="EC" id="2.1.1.72"/>
    </reaction>
</comment>
<dbReference type="GO" id="GO:0032259">
    <property type="term" value="P:methylation"/>
    <property type="evidence" value="ECO:0007669"/>
    <property type="project" value="UniProtKB-KW"/>
</dbReference>
<keyword evidence="7" id="KW-0175">Coiled coil</keyword>
<gene>
    <name evidence="10" type="ORF">HA335_03480</name>
</gene>
<evidence type="ECO:0000256" key="1">
    <source>
        <dbReference type="ARBA" id="ARBA00011900"/>
    </source>
</evidence>
<evidence type="ECO:0000313" key="10">
    <source>
        <dbReference type="EMBL" id="HII59632.1"/>
    </source>
</evidence>
<keyword evidence="4" id="KW-0949">S-adenosyl-L-methionine</keyword>
<dbReference type="EC" id="2.1.1.72" evidence="1"/>
<sequence>MLLEFADLDNWVKKRGSILFKKFKYEPFTLEEADKALKEEGIEAENTKELLSILRRKEIIIAKKDPKDKRKRLYQFVKSAKKPTKDNLIRNLKYCADLIRTSVDYKVLLVFLFYKAISDKYLALVEKFVSEGYSKTQAYLMANRSYLTLYDEDEGKLYVWHEIVKSRETIMELANALNKIANLNDNLKDLSKLVEVLGLIGFINEDNMHILEELVRVYNEMDFSEIDYDAIGDAYQWILSYFAPQKCKEGEVYTPVEVVRLIVNLLDIEKDSEVLDPACGSGTMLIESYRYVKDNYGGEIYLYGQERNEIMAILAKLNLILHGVDSEEYEIYIGDSLKNPKFGEVDYTIANPPWNLDGYNEDVLKENPDVRRIYNTFVRGGYPPKQSADWAWVQLMLYFARKKVGIVLDSGALFRGGKEKKIRKEIVEKDLIEAIILLPEKLFYNVTAPGIVMILNKNKPEERKGKILFINASLEFEKHPEVRRLNRLGEENIDKIVDVYENWEDIEGFSRVVDLEEIRKNDYNLNVSLYVFPVEEKEDIDLRKELEEFKEIEKKEKEVLDEVIGYVEGILRAGS</sequence>
<dbReference type="PANTHER" id="PTHR42933">
    <property type="entry name" value="SLR6095 PROTEIN"/>
    <property type="match status" value="1"/>
</dbReference>
<dbReference type="Gene3D" id="3.40.50.150">
    <property type="entry name" value="Vaccinia Virus protein VP39"/>
    <property type="match status" value="1"/>
</dbReference>
<protein>
    <recommendedName>
        <fullName evidence="1">site-specific DNA-methyltransferase (adenine-specific)</fullName>
        <ecNumber evidence="1">2.1.1.72</ecNumber>
    </recommendedName>
</protein>
<evidence type="ECO:0000256" key="2">
    <source>
        <dbReference type="ARBA" id="ARBA00022603"/>
    </source>
</evidence>
<evidence type="ECO:0000256" key="5">
    <source>
        <dbReference type="ARBA" id="ARBA00022747"/>
    </source>
</evidence>
<keyword evidence="5" id="KW-0680">Restriction system</keyword>
<name>A0A832WI01_9EURY</name>
<feature type="coiled-coil region" evidence="7">
    <location>
        <begin position="166"/>
        <end position="193"/>
    </location>
</feature>
<dbReference type="PANTHER" id="PTHR42933:SF3">
    <property type="entry name" value="TYPE I RESTRICTION ENZYME MJAVIII METHYLASE SUBUNIT"/>
    <property type="match status" value="1"/>
</dbReference>
<feature type="domain" description="N6 adenine-specific DNA methyltransferase N-terminal" evidence="9">
    <location>
        <begin position="93"/>
        <end position="191"/>
    </location>
</feature>
<dbReference type="Gene3D" id="1.20.1260.30">
    <property type="match status" value="1"/>
</dbReference>
<comment type="caution">
    <text evidence="10">The sequence shown here is derived from an EMBL/GenBank/DDBJ whole genome shotgun (WGS) entry which is preliminary data.</text>
</comment>